<dbReference type="CDD" id="cd16434">
    <property type="entry name" value="CheB-CheR_fusion"/>
    <property type="match status" value="1"/>
</dbReference>
<dbReference type="InterPro" id="IPR022642">
    <property type="entry name" value="CheR_C"/>
</dbReference>
<dbReference type="Gene3D" id="3.40.50.150">
    <property type="entry name" value="Vaccinia Virus protein VP39"/>
    <property type="match status" value="1"/>
</dbReference>
<accession>S0FRF2</accession>
<dbReference type="PROSITE" id="PS50112">
    <property type="entry name" value="PAS"/>
    <property type="match status" value="1"/>
</dbReference>
<sequence>MSMTKKEQPAKDKPARQDIPKSGTAAARFPIVGIGASAGGLEAFESFFKAMPPDSGMAFVLISHLDPTHISILPELIQKKTQMKVHQITDGLTIQPNRIYVIPPNKDMAILNGTLQLMDLPQPRGFNLPIDSFFKSLAQDQGPDAIGIILSGTGSDGSLGVRQIKGELGMVMVQDEDSAKYAGMPRSAAATGLVDYVLAADKMPEALVKYTRHAFVKPRDPITKDEKQTQNALQKIYILLRTHTHHDFSLYKKNTIVRRVERRMHVHQIDNIQDYQTFLTRSEREIHVLFKDLLIGVTSFFRDPDAFAVLKEKYLPELLADKPEGAMVRIWVTGCSTGEEAYSMAISVQECMEKMNRHFNVQIFATDIDPDAINTARSGRYPLSISADLDAIRLKQFFTKQDNHYKVKKPIREMLVFALQDLIKDPPFTKLDIITCRNLLIYLEPELQKKLFPVFHYSLMPAGLLFIGSSESLGQETTLFEICDRKWKIFKRKSGVSNAKPILNLPVPASPEEASVITPPEAVTRAEEINSFKLVETILQESDTPPCVIIDEKLNIVYIHGRTGKYLEPAAGRACFNILDMARPSLKTVLASAIRKSAGMKQEVVCKGVDIEDNGGTIKIDLTVKPVPAYGAFRGMLMVVFKDEKKTKNRPRPKAPRKNDTINRLEQELQYTKENLQTTIEELETANEELQSTNEELQSANEELQSTNEELETSKEELQSLNEESATVNAELQSRLNELSDANDDMKNLLNATQIGTIFLDMDMDMNIRRFTDRIIDLIPLAASDIGRPVSHFATQLKQFHMVDHALQVLKDLIPREFEVESRDNKLFRARIMPYRTMLNVIDGVVVTFEDITEFNRYRLTAHRLSVIMDSKDAILIQDKNGAISFWNRGAADMYGYTESEALKMNIKEMIPQKNHTAFLELIDKAFAGKLFDSLETCRITRSGTVLKVWVMVLALRNEKDMTNGVVTIERIIPETE</sequence>
<keyword evidence="1" id="KW-0145">Chemotaxis</keyword>
<dbReference type="GO" id="GO:0032259">
    <property type="term" value="P:methylation"/>
    <property type="evidence" value="ECO:0007669"/>
    <property type="project" value="UniProtKB-KW"/>
</dbReference>
<dbReference type="InterPro" id="IPR000014">
    <property type="entry name" value="PAS"/>
</dbReference>
<evidence type="ECO:0000256" key="2">
    <source>
        <dbReference type="SAM" id="MobiDB-lite"/>
    </source>
</evidence>
<evidence type="ECO:0000259" key="5">
    <source>
        <dbReference type="PROSITE" id="PS50123"/>
    </source>
</evidence>
<protein>
    <submittedName>
        <fullName evidence="6">MCP methyltransferase/methylesterase, CheR/CheB with PAS/PAC sensor</fullName>
    </submittedName>
</protein>
<dbReference type="GO" id="GO:0000156">
    <property type="term" value="F:phosphorelay response regulator activity"/>
    <property type="evidence" value="ECO:0007669"/>
    <property type="project" value="InterPro"/>
</dbReference>
<dbReference type="GO" id="GO:0006355">
    <property type="term" value="P:regulation of DNA-templated transcription"/>
    <property type="evidence" value="ECO:0007669"/>
    <property type="project" value="InterPro"/>
</dbReference>
<keyword evidence="6" id="KW-0489">Methyltransferase</keyword>
<dbReference type="CDD" id="cd00130">
    <property type="entry name" value="PAS"/>
    <property type="match status" value="1"/>
</dbReference>
<dbReference type="SUPFAM" id="SSF55785">
    <property type="entry name" value="PYP-like sensor domain (PAS domain)"/>
    <property type="match status" value="1"/>
</dbReference>
<dbReference type="InterPro" id="IPR013767">
    <property type="entry name" value="PAS_fold"/>
</dbReference>
<evidence type="ECO:0000313" key="7">
    <source>
        <dbReference type="Proteomes" id="UP000014216"/>
    </source>
</evidence>
<dbReference type="InterPro" id="IPR050903">
    <property type="entry name" value="Bact_Chemotaxis_MeTrfase"/>
</dbReference>
<dbReference type="GO" id="GO:0008984">
    <property type="term" value="F:protein-glutamate methylesterase activity"/>
    <property type="evidence" value="ECO:0007669"/>
    <property type="project" value="InterPro"/>
</dbReference>
<keyword evidence="7" id="KW-1185">Reference proteome</keyword>
<gene>
    <name evidence="6" type="ORF">Dpo_18c00030</name>
</gene>
<dbReference type="Proteomes" id="UP000014216">
    <property type="component" value="Unassembled WGS sequence"/>
</dbReference>
<dbReference type="NCBIfam" id="TIGR00229">
    <property type="entry name" value="sensory_box"/>
    <property type="match status" value="1"/>
</dbReference>
<dbReference type="SMART" id="SM00091">
    <property type="entry name" value="PAS"/>
    <property type="match status" value="1"/>
</dbReference>
<feature type="domain" description="PAS" evidence="3">
    <location>
        <begin position="861"/>
        <end position="930"/>
    </location>
</feature>
<dbReference type="PROSITE" id="PS50122">
    <property type="entry name" value="CHEB"/>
    <property type="match status" value="1"/>
</dbReference>
<dbReference type="AlphaFoldDB" id="S0FRF2"/>
<dbReference type="InterPro" id="IPR000780">
    <property type="entry name" value="CheR_MeTrfase"/>
</dbReference>
<dbReference type="SUPFAM" id="SSF53335">
    <property type="entry name" value="S-adenosyl-L-methionine-dependent methyltransferases"/>
    <property type="match status" value="1"/>
</dbReference>
<dbReference type="SUPFAM" id="SSF52738">
    <property type="entry name" value="Methylesterase CheB, C-terminal domain"/>
    <property type="match status" value="1"/>
</dbReference>
<keyword evidence="1" id="KW-0378">Hydrolase</keyword>
<comment type="caution">
    <text evidence="6">The sequence shown here is derived from an EMBL/GenBank/DDBJ whole genome shotgun (WGS) entry which is preliminary data.</text>
</comment>
<dbReference type="PRINTS" id="PR00996">
    <property type="entry name" value="CHERMTFRASE"/>
</dbReference>
<proteinExistence type="predicted"/>
<dbReference type="SMART" id="SM00138">
    <property type="entry name" value="MeTrc"/>
    <property type="match status" value="1"/>
</dbReference>
<dbReference type="GO" id="GO:0008757">
    <property type="term" value="F:S-adenosylmethionine-dependent methyltransferase activity"/>
    <property type="evidence" value="ECO:0007669"/>
    <property type="project" value="InterPro"/>
</dbReference>
<dbReference type="Pfam" id="PF13596">
    <property type="entry name" value="PAS_10"/>
    <property type="match status" value="1"/>
</dbReference>
<organism evidence="6 7">
    <name type="scientific">Desulfotignum phosphitoxidans DSM 13687</name>
    <dbReference type="NCBI Taxonomy" id="1286635"/>
    <lineage>
        <taxon>Bacteria</taxon>
        <taxon>Pseudomonadati</taxon>
        <taxon>Thermodesulfobacteriota</taxon>
        <taxon>Desulfobacteria</taxon>
        <taxon>Desulfobacterales</taxon>
        <taxon>Desulfobacteraceae</taxon>
        <taxon>Desulfotignum</taxon>
    </lineage>
</organism>
<feature type="active site" evidence="1">
    <location>
        <position position="156"/>
    </location>
</feature>
<feature type="domain" description="CheR-type methyltransferase" evidence="5">
    <location>
        <begin position="221"/>
        <end position="481"/>
    </location>
</feature>
<dbReference type="Pfam" id="PF01739">
    <property type="entry name" value="CheR"/>
    <property type="match status" value="1"/>
</dbReference>
<dbReference type="InterPro" id="IPR022641">
    <property type="entry name" value="CheR_N"/>
</dbReference>
<keyword evidence="6" id="KW-0808">Transferase</keyword>
<dbReference type="InterPro" id="IPR000673">
    <property type="entry name" value="Sig_transdc_resp-reg_Me-estase"/>
</dbReference>
<dbReference type="PANTHER" id="PTHR24422:SF27">
    <property type="entry name" value="PROTEIN-GLUTAMATE O-METHYLTRANSFERASE"/>
    <property type="match status" value="1"/>
</dbReference>
<feature type="active site" evidence="1">
    <location>
        <position position="37"/>
    </location>
</feature>
<dbReference type="Pfam" id="PF03705">
    <property type="entry name" value="CheR_N"/>
    <property type="match status" value="1"/>
</dbReference>
<dbReference type="InterPro" id="IPR035909">
    <property type="entry name" value="CheB_C"/>
</dbReference>
<feature type="domain" description="CheB-type methylesterase" evidence="4">
    <location>
        <begin position="20"/>
        <end position="214"/>
    </location>
</feature>
<dbReference type="Pfam" id="PF00989">
    <property type="entry name" value="PAS"/>
    <property type="match status" value="1"/>
</dbReference>
<feature type="compositionally biased region" description="Basic and acidic residues" evidence="2">
    <location>
        <begin position="1"/>
        <end position="19"/>
    </location>
</feature>
<feature type="region of interest" description="Disordered" evidence="2">
    <location>
        <begin position="688"/>
        <end position="717"/>
    </location>
</feature>
<feature type="region of interest" description="Disordered" evidence="2">
    <location>
        <begin position="1"/>
        <end position="22"/>
    </location>
</feature>
<dbReference type="GO" id="GO:0005737">
    <property type="term" value="C:cytoplasm"/>
    <property type="evidence" value="ECO:0007669"/>
    <property type="project" value="InterPro"/>
</dbReference>
<dbReference type="Pfam" id="PF01339">
    <property type="entry name" value="CheB_methylest"/>
    <property type="match status" value="1"/>
</dbReference>
<feature type="active site" evidence="1">
    <location>
        <position position="64"/>
    </location>
</feature>
<dbReference type="PROSITE" id="PS50123">
    <property type="entry name" value="CHER"/>
    <property type="match status" value="1"/>
</dbReference>
<dbReference type="PATRIC" id="fig|1286635.3.peg.4768"/>
<dbReference type="GO" id="GO:0006935">
    <property type="term" value="P:chemotaxis"/>
    <property type="evidence" value="ECO:0007669"/>
    <property type="project" value="UniProtKB-UniRule"/>
</dbReference>
<dbReference type="PANTHER" id="PTHR24422">
    <property type="entry name" value="CHEMOTAXIS PROTEIN METHYLTRANSFERASE"/>
    <property type="match status" value="1"/>
</dbReference>
<dbReference type="InterPro" id="IPR029063">
    <property type="entry name" value="SAM-dependent_MTases_sf"/>
</dbReference>
<dbReference type="EMBL" id="APJX01000018">
    <property type="protein sequence ID" value="EMS77265.1"/>
    <property type="molecule type" value="Genomic_DNA"/>
</dbReference>
<feature type="compositionally biased region" description="Polar residues" evidence="2">
    <location>
        <begin position="688"/>
        <end position="708"/>
    </location>
</feature>
<evidence type="ECO:0000259" key="3">
    <source>
        <dbReference type="PROSITE" id="PS50112"/>
    </source>
</evidence>
<dbReference type="Gene3D" id="3.40.50.180">
    <property type="entry name" value="Methylesterase CheB, C-terminal domain"/>
    <property type="match status" value="1"/>
</dbReference>
<dbReference type="InterPro" id="IPR035965">
    <property type="entry name" value="PAS-like_dom_sf"/>
</dbReference>
<evidence type="ECO:0000313" key="6">
    <source>
        <dbReference type="EMBL" id="EMS77265.1"/>
    </source>
</evidence>
<dbReference type="Gene3D" id="3.30.450.20">
    <property type="entry name" value="PAS domain"/>
    <property type="match status" value="2"/>
</dbReference>
<name>S0FRF2_9BACT</name>
<dbReference type="SUPFAM" id="SSF47757">
    <property type="entry name" value="Chemotaxis receptor methyltransferase CheR, N-terminal domain"/>
    <property type="match status" value="1"/>
</dbReference>
<evidence type="ECO:0000259" key="4">
    <source>
        <dbReference type="PROSITE" id="PS50122"/>
    </source>
</evidence>
<evidence type="ECO:0000256" key="1">
    <source>
        <dbReference type="PROSITE-ProRule" id="PRU00050"/>
    </source>
</evidence>
<reference evidence="6 7" key="1">
    <citation type="journal article" date="2013" name="Genome Announc.">
        <title>Draft Genome Sequence of Desulfotignum phosphitoxidans DSM 13687 Strain FiPS-3.</title>
        <authorList>
            <person name="Poehlein A."/>
            <person name="Daniel R."/>
            <person name="Simeonova D.D."/>
        </authorList>
    </citation>
    <scope>NUCLEOTIDE SEQUENCE [LARGE SCALE GENOMIC DNA]</scope>
    <source>
        <strain evidence="6 7">DSM 13687</strain>
    </source>
</reference>